<reference evidence="1 2" key="2">
    <citation type="submission" date="2007-06" db="EMBL/GenBank/DDBJ databases">
        <title>Draft genome sequence of Ruminococcus gnavus (ATCC 29149).</title>
        <authorList>
            <person name="Sudarsanam P."/>
            <person name="Ley R."/>
            <person name="Guruge J."/>
            <person name="Turnbaugh P.J."/>
            <person name="Mahowald M."/>
            <person name="Liep D."/>
            <person name="Gordon J."/>
        </authorList>
    </citation>
    <scope>NUCLEOTIDE SEQUENCE [LARGE SCALE GENOMIC DNA]</scope>
    <source>
        <strain evidence="1 2">ATCC 29149</strain>
    </source>
</reference>
<protein>
    <submittedName>
        <fullName evidence="1">Uncharacterized protein</fullName>
    </submittedName>
</protein>
<evidence type="ECO:0000313" key="2">
    <source>
        <dbReference type="Proteomes" id="UP000004410"/>
    </source>
</evidence>
<gene>
    <name evidence="1" type="ORF">RUMGNA_03881</name>
</gene>
<proteinExistence type="predicted"/>
<comment type="caution">
    <text evidence="1">The sequence shown here is derived from an EMBL/GenBank/DDBJ whole genome shotgun (WGS) entry which is preliminary data.</text>
</comment>
<reference evidence="1 2" key="1">
    <citation type="submission" date="2007-04" db="EMBL/GenBank/DDBJ databases">
        <authorList>
            <person name="Fulton L."/>
            <person name="Clifton S."/>
            <person name="Fulton B."/>
            <person name="Xu J."/>
            <person name="Minx P."/>
            <person name="Pepin K.H."/>
            <person name="Johnson M."/>
            <person name="Thiruvilangam P."/>
            <person name="Bhonagiri V."/>
            <person name="Nash W.E."/>
            <person name="Mardis E.R."/>
            <person name="Wilson R.K."/>
        </authorList>
    </citation>
    <scope>NUCLEOTIDE SEQUENCE [LARGE SCALE GENOMIC DNA]</scope>
    <source>
        <strain evidence="1 2">ATCC 29149</strain>
    </source>
</reference>
<dbReference type="AlphaFoldDB" id="A7B8F9"/>
<accession>A7B8F9</accession>
<dbReference type="EMBL" id="AAYG02000036">
    <property type="protein sequence ID" value="EDN75789.1"/>
    <property type="molecule type" value="Genomic_DNA"/>
</dbReference>
<dbReference type="Proteomes" id="UP000004410">
    <property type="component" value="Unassembled WGS sequence"/>
</dbReference>
<organism evidence="1 2">
    <name type="scientific">Mediterraneibacter gnavus (strain ATCC 29149 / DSM 114966 / JCM 6515 / VPI C7-9)</name>
    <name type="common">Ruminococcus gnavus</name>
    <dbReference type="NCBI Taxonomy" id="411470"/>
    <lineage>
        <taxon>Bacteria</taxon>
        <taxon>Bacillati</taxon>
        <taxon>Bacillota</taxon>
        <taxon>Clostridia</taxon>
        <taxon>Lachnospirales</taxon>
        <taxon>Lachnospiraceae</taxon>
        <taxon>Mediterraneibacter</taxon>
    </lineage>
</organism>
<evidence type="ECO:0000313" key="1">
    <source>
        <dbReference type="EMBL" id="EDN75789.1"/>
    </source>
</evidence>
<sequence>MGEITMGKRTLSVKNLMKLLWKMEDALFISVPAGRMQRKFQKNW</sequence>
<dbReference type="PaxDb" id="411470-RUMGNA_03881"/>
<name>A7B8F9_MEDG7</name>